<evidence type="ECO:0000313" key="2">
    <source>
        <dbReference type="Proteomes" id="UP001149090"/>
    </source>
</evidence>
<name>A0A9Q0RFN9_ANAIG</name>
<comment type="caution">
    <text evidence="1">The sequence shown here is derived from an EMBL/GenBank/DDBJ whole genome shotgun (WGS) entry which is preliminary data.</text>
</comment>
<gene>
    <name evidence="1" type="ORF">M0811_05112</name>
</gene>
<proteinExistence type="predicted"/>
<dbReference type="EMBL" id="JAPDFW010000054">
    <property type="protein sequence ID" value="KAJ5078324.1"/>
    <property type="molecule type" value="Genomic_DNA"/>
</dbReference>
<dbReference type="Proteomes" id="UP001149090">
    <property type="component" value="Unassembled WGS sequence"/>
</dbReference>
<dbReference type="AlphaFoldDB" id="A0A9Q0RFN9"/>
<keyword evidence="2" id="KW-1185">Reference proteome</keyword>
<organism evidence="1 2">
    <name type="scientific">Anaeramoeba ignava</name>
    <name type="common">Anaerobic marine amoeba</name>
    <dbReference type="NCBI Taxonomy" id="1746090"/>
    <lineage>
        <taxon>Eukaryota</taxon>
        <taxon>Metamonada</taxon>
        <taxon>Anaeramoebidae</taxon>
        <taxon>Anaeramoeba</taxon>
    </lineage>
</organism>
<sequence length="75" mass="8580">MLPFLKHSLNEIQGKCGNSKKFKLLKQSCQQALDFAQKTKNKSGEELDNNTKHIIFKPFHLAINFKNSKFITASI</sequence>
<accession>A0A9Q0RFN9</accession>
<protein>
    <submittedName>
        <fullName evidence="1">Uncharacterized protein</fullName>
    </submittedName>
</protein>
<evidence type="ECO:0000313" key="1">
    <source>
        <dbReference type="EMBL" id="KAJ5078324.1"/>
    </source>
</evidence>
<reference evidence="1" key="1">
    <citation type="submission" date="2022-10" db="EMBL/GenBank/DDBJ databases">
        <title>Novel sulphate-reducing endosymbionts in the free-living metamonad Anaeramoeba.</title>
        <authorList>
            <person name="Jerlstrom-Hultqvist J."/>
            <person name="Cepicka I."/>
            <person name="Gallot-Lavallee L."/>
            <person name="Salas-Leiva D."/>
            <person name="Curtis B.A."/>
            <person name="Zahonova K."/>
            <person name="Pipaliya S."/>
            <person name="Dacks J."/>
            <person name="Roger A.J."/>
        </authorList>
    </citation>
    <scope>NUCLEOTIDE SEQUENCE</scope>
    <source>
        <strain evidence="1">BMAN</strain>
    </source>
</reference>